<protein>
    <submittedName>
        <fullName evidence="8">DNA-binding NtrC family response regulator</fullName>
    </submittedName>
</protein>
<dbReference type="InterPro" id="IPR001789">
    <property type="entry name" value="Sig_transdc_resp-reg_receiver"/>
</dbReference>
<evidence type="ECO:0000256" key="4">
    <source>
        <dbReference type="ARBA" id="ARBA00023163"/>
    </source>
</evidence>
<dbReference type="PROSITE" id="PS50045">
    <property type="entry name" value="SIGMA54_INTERACT_4"/>
    <property type="match status" value="1"/>
</dbReference>
<dbReference type="AlphaFoldDB" id="A0A7Y9NQ51"/>
<organism evidence="8 9">
    <name type="scientific">Tunturiibacter lichenicola</name>
    <dbReference type="NCBI Taxonomy" id="2051959"/>
    <lineage>
        <taxon>Bacteria</taxon>
        <taxon>Pseudomonadati</taxon>
        <taxon>Acidobacteriota</taxon>
        <taxon>Terriglobia</taxon>
        <taxon>Terriglobales</taxon>
        <taxon>Acidobacteriaceae</taxon>
        <taxon>Tunturiibacter</taxon>
    </lineage>
</organism>
<dbReference type="SUPFAM" id="SSF52172">
    <property type="entry name" value="CheY-like"/>
    <property type="match status" value="1"/>
</dbReference>
<evidence type="ECO:0000256" key="1">
    <source>
        <dbReference type="ARBA" id="ARBA00022741"/>
    </source>
</evidence>
<evidence type="ECO:0000313" key="9">
    <source>
        <dbReference type="Proteomes" id="UP000534186"/>
    </source>
</evidence>
<feature type="domain" description="Sigma-54 factor interaction" evidence="6">
    <location>
        <begin position="156"/>
        <end position="385"/>
    </location>
</feature>
<evidence type="ECO:0000256" key="2">
    <source>
        <dbReference type="ARBA" id="ARBA00022840"/>
    </source>
</evidence>
<dbReference type="InterPro" id="IPR011006">
    <property type="entry name" value="CheY-like_superfamily"/>
</dbReference>
<dbReference type="PROSITE" id="PS00688">
    <property type="entry name" value="SIGMA54_INTERACT_3"/>
    <property type="match status" value="1"/>
</dbReference>
<accession>A0A7Y9NQ51</accession>
<dbReference type="EMBL" id="JACCCV010000002">
    <property type="protein sequence ID" value="NYF53506.1"/>
    <property type="molecule type" value="Genomic_DNA"/>
</dbReference>
<dbReference type="InterPro" id="IPR027417">
    <property type="entry name" value="P-loop_NTPase"/>
</dbReference>
<dbReference type="InterPro" id="IPR003593">
    <property type="entry name" value="AAA+_ATPase"/>
</dbReference>
<dbReference type="PROSITE" id="PS50110">
    <property type="entry name" value="RESPONSE_REGULATORY"/>
    <property type="match status" value="1"/>
</dbReference>
<keyword evidence="1" id="KW-0547">Nucleotide-binding</keyword>
<dbReference type="SUPFAM" id="SSF52540">
    <property type="entry name" value="P-loop containing nucleoside triphosphate hydrolases"/>
    <property type="match status" value="1"/>
</dbReference>
<dbReference type="Gene3D" id="1.10.8.60">
    <property type="match status" value="1"/>
</dbReference>
<dbReference type="FunFam" id="3.40.50.300:FF:000006">
    <property type="entry name" value="DNA-binding transcriptional regulator NtrC"/>
    <property type="match status" value="1"/>
</dbReference>
<evidence type="ECO:0000259" key="6">
    <source>
        <dbReference type="PROSITE" id="PS50045"/>
    </source>
</evidence>
<keyword evidence="3" id="KW-0805">Transcription regulation</keyword>
<dbReference type="CDD" id="cd00009">
    <property type="entry name" value="AAA"/>
    <property type="match status" value="1"/>
</dbReference>
<evidence type="ECO:0000256" key="3">
    <source>
        <dbReference type="ARBA" id="ARBA00023015"/>
    </source>
</evidence>
<name>A0A7Y9NQ51_9BACT</name>
<dbReference type="InterPro" id="IPR025944">
    <property type="entry name" value="Sigma_54_int_dom_CS"/>
</dbReference>
<keyword evidence="2" id="KW-0067">ATP-binding</keyword>
<keyword evidence="8" id="KW-0238">DNA-binding</keyword>
<dbReference type="Pfam" id="PF25601">
    <property type="entry name" value="AAA_lid_14"/>
    <property type="match status" value="1"/>
</dbReference>
<dbReference type="PANTHER" id="PTHR32071">
    <property type="entry name" value="TRANSCRIPTIONAL REGULATORY PROTEIN"/>
    <property type="match status" value="1"/>
</dbReference>
<dbReference type="GO" id="GO:0006355">
    <property type="term" value="P:regulation of DNA-templated transcription"/>
    <property type="evidence" value="ECO:0007669"/>
    <property type="project" value="InterPro"/>
</dbReference>
<dbReference type="Pfam" id="PF00158">
    <property type="entry name" value="Sigma54_activat"/>
    <property type="match status" value="1"/>
</dbReference>
<dbReference type="GO" id="GO:0003677">
    <property type="term" value="F:DNA binding"/>
    <property type="evidence" value="ECO:0007669"/>
    <property type="project" value="UniProtKB-KW"/>
</dbReference>
<dbReference type="Gene3D" id="1.10.10.60">
    <property type="entry name" value="Homeodomain-like"/>
    <property type="match status" value="1"/>
</dbReference>
<comment type="caution">
    <text evidence="8">The sequence shown here is derived from an EMBL/GenBank/DDBJ whole genome shotgun (WGS) entry which is preliminary data.</text>
</comment>
<dbReference type="Gene3D" id="3.40.50.300">
    <property type="entry name" value="P-loop containing nucleotide triphosphate hydrolases"/>
    <property type="match status" value="1"/>
</dbReference>
<sequence>MLSNAGAQESTDGLKLLFATSDNDALPEIGQELAPAFFIRLAADSETLFQSLAEHKPEILVIDLDTIVSPGTDVFCYIESIRAAAPHIYLTVISRTHLKNARIRTKKSGADEFLLAPIGFPELRDHLLEAGQQHRRHLEAVHLRGELARRNSLCDMIGGSEPMQRLYETLRRVASSHSTVLLRGESGTGKELAARAIVDLGPRRGQPFISVNCAALPETLMESELFGHEKGAFTGAHATQLGQIELADSGTLFLDEIGSLPLLLQSKLLRVLQEKTVQRIGAKSPRKIDFRLIAATNDNLEQMVRQGQFREDLFYRICVIPVALPPLRDREGDIPLLLDHYLTKYCTAGNLRHKRFSPEALQVLETGAWPGNVRELENLVQRLALMVDGDTISMQHLPEKVLYESTASYDEILVPPEGLDLEDELTRIEVAYLLAALRRAGGKTAAAALLHIPVEKMKYLCRKHHIHEDQIKLNGKR</sequence>
<dbReference type="InterPro" id="IPR002078">
    <property type="entry name" value="Sigma_54_int"/>
</dbReference>
<dbReference type="GO" id="GO:0000160">
    <property type="term" value="P:phosphorelay signal transduction system"/>
    <property type="evidence" value="ECO:0007669"/>
    <property type="project" value="InterPro"/>
</dbReference>
<evidence type="ECO:0000259" key="7">
    <source>
        <dbReference type="PROSITE" id="PS50110"/>
    </source>
</evidence>
<dbReference type="InterPro" id="IPR058031">
    <property type="entry name" value="AAA_lid_NorR"/>
</dbReference>
<gene>
    <name evidence="8" type="ORF">HDF12_003905</name>
</gene>
<feature type="domain" description="Response regulatory" evidence="7">
    <location>
        <begin position="15"/>
        <end position="131"/>
    </location>
</feature>
<dbReference type="Proteomes" id="UP000534186">
    <property type="component" value="Unassembled WGS sequence"/>
</dbReference>
<keyword evidence="5" id="KW-0597">Phosphoprotein</keyword>
<evidence type="ECO:0000313" key="8">
    <source>
        <dbReference type="EMBL" id="NYF53506.1"/>
    </source>
</evidence>
<keyword evidence="4" id="KW-0804">Transcription</keyword>
<feature type="modified residue" description="4-aspartylphosphate" evidence="5">
    <location>
        <position position="63"/>
    </location>
</feature>
<dbReference type="Gene3D" id="3.40.50.2300">
    <property type="match status" value="1"/>
</dbReference>
<reference evidence="8 9" key="1">
    <citation type="submission" date="2020-07" db="EMBL/GenBank/DDBJ databases">
        <title>Genomic Encyclopedia of Type Strains, Phase IV (KMG-V): Genome sequencing to study the core and pangenomes of soil and plant-associated prokaryotes.</title>
        <authorList>
            <person name="Whitman W."/>
        </authorList>
    </citation>
    <scope>NUCLEOTIDE SEQUENCE [LARGE SCALE GENOMIC DNA]</scope>
    <source>
        <strain evidence="8 9">M8UP30</strain>
    </source>
</reference>
<evidence type="ECO:0000256" key="5">
    <source>
        <dbReference type="PROSITE-ProRule" id="PRU00169"/>
    </source>
</evidence>
<dbReference type="GO" id="GO:0005524">
    <property type="term" value="F:ATP binding"/>
    <property type="evidence" value="ECO:0007669"/>
    <property type="project" value="UniProtKB-KW"/>
</dbReference>
<dbReference type="SMART" id="SM00382">
    <property type="entry name" value="AAA"/>
    <property type="match status" value="1"/>
</dbReference>
<proteinExistence type="predicted"/>